<reference evidence="2 3" key="1">
    <citation type="submission" date="2020-08" db="EMBL/GenBank/DDBJ databases">
        <title>Bridging the membrane lipid divide: bacteria of the FCB group superphylum have the potential to synthesize archaeal ether lipids.</title>
        <authorList>
            <person name="Villanueva L."/>
            <person name="Von Meijenfeldt F.A.B."/>
            <person name="Westbye A.B."/>
            <person name="Yadav S."/>
            <person name="Hopmans E.C."/>
            <person name="Dutilh B.E."/>
            <person name="Sinninghe Damste J.S."/>
        </authorList>
    </citation>
    <scope>NUCLEOTIDE SEQUENCE [LARGE SCALE GENOMIC DNA]</scope>
    <source>
        <strain evidence="2">NIOZ-UU17</strain>
    </source>
</reference>
<comment type="caution">
    <text evidence="2">The sequence shown here is derived from an EMBL/GenBank/DDBJ whole genome shotgun (WGS) entry which is preliminary data.</text>
</comment>
<evidence type="ECO:0000313" key="2">
    <source>
        <dbReference type="EMBL" id="MBC8434337.1"/>
    </source>
</evidence>
<dbReference type="Proteomes" id="UP000605201">
    <property type="component" value="Unassembled WGS sequence"/>
</dbReference>
<gene>
    <name evidence="2" type="ORF">H8D96_20705</name>
</gene>
<protein>
    <submittedName>
        <fullName evidence="2">DUF342 domain-containing protein</fullName>
    </submittedName>
</protein>
<dbReference type="InterPro" id="IPR046865">
    <property type="entry name" value="FapA_b_solenoid"/>
</dbReference>
<dbReference type="PANTHER" id="PTHR38032:SF1">
    <property type="entry name" value="RNA-BINDING PROTEIN KHPB N-TERMINAL DOMAIN-CONTAINING PROTEIN"/>
    <property type="match status" value="1"/>
</dbReference>
<dbReference type="EMBL" id="JACNIG010000419">
    <property type="protein sequence ID" value="MBC8434337.1"/>
    <property type="molecule type" value="Genomic_DNA"/>
</dbReference>
<organism evidence="2 3">
    <name type="scientific">Candidatus Desulfatibia vada</name>
    <dbReference type="NCBI Taxonomy" id="2841696"/>
    <lineage>
        <taxon>Bacteria</taxon>
        <taxon>Pseudomonadati</taxon>
        <taxon>Thermodesulfobacteriota</taxon>
        <taxon>Desulfobacteria</taxon>
        <taxon>Desulfobacterales</taxon>
        <taxon>Desulfobacterales incertae sedis</taxon>
        <taxon>Candidatus Desulfatibia</taxon>
    </lineage>
</organism>
<dbReference type="PANTHER" id="PTHR38032">
    <property type="entry name" value="POLYMERASE-RELATED"/>
    <property type="match status" value="1"/>
</dbReference>
<evidence type="ECO:0000313" key="3">
    <source>
        <dbReference type="Proteomes" id="UP000605201"/>
    </source>
</evidence>
<accession>A0A8J6P826</accession>
<dbReference type="InterPro" id="IPR046866">
    <property type="entry name" value="FapA_N"/>
</dbReference>
<dbReference type="InterPro" id="IPR005646">
    <property type="entry name" value="FapA"/>
</dbReference>
<feature type="domain" description="Flagellar Assembly Protein A N-terminal region" evidence="1">
    <location>
        <begin position="224"/>
        <end position="386"/>
    </location>
</feature>
<dbReference type="Pfam" id="PF03961">
    <property type="entry name" value="FapA"/>
    <property type="match status" value="1"/>
</dbReference>
<sequence length="867" mass="93704">MRQTTVTISEENDKAARIEGARQLGVQPDEVTVVQVNKATYIVSKKNAPGQFDIVIREDKMGAAIKTITPPLGNGKPVTVEDIKHALADLNIVVGIDNQVIEKIVSEVIDTNTPKNNIQVAVGEAAKSGKDGRVELKIGRGAVNKVPSANSMVKQGQIVAVRVPPTKGEPGRNILGEEVAQHGKDVNFTAGDNVIVTEDGSTFIAALYGEARSTSKDVSVENLVKVNKSGMWAKMSIFPTLADNSKLTFKDVCATLEQTGIVHGIKEDLIKNVIEAGETARNLTLAEATLAKDGVDARIEFKFRLNGDDPETIDAARQAGSLHASAILKEMVTAGDVLAIKIPVEEPVHGSTVSGDTLFGSKPKDKHVTAGTNVAVLDDGLTYVVAEDVTVSYADYVDGSLRADEPLLVSEDKLRVYLSVHPSSESGRMLTMEMVEKLLSDRGIIQRVDLNAVEQVLSEVASKNMPIHDVVVAEGIAPERGEDARIELKFQQEKIAGTIDERSGRINYKERESIQSVKAGDILAVKTPLKHGKEGVDVFGDIITAEPGTEKVLAPASNVEASDDGLIFTSEIEGIVILTQDNKMWVAKQYEVPGDVDYSTGNLSMEGSLDIKGWIRSGFDVRASGEIRIGGGIENATVKAGGDIYIHGGIIGSGEGSVHAGGNLTARFFENARVHADGNIFVRDDILRSTVSANGSIIVTEGKGRIRSGSVEAVKGIEVNEIGSDAGVRTRVSVGMESKARKLLDDLTKRLTDFNRTRAKMDMTLAQYVKNRTKKALLQKTSHKLGKLAKLRREIVSKEARMTKYRKELVQKMSENEIEPVAVKVRKTVYLGTTVFVYDSVYHVTEDIRGKVLFVLNAEKQSIELVV</sequence>
<dbReference type="Pfam" id="PF20250">
    <property type="entry name" value="FapA_N"/>
    <property type="match status" value="3"/>
</dbReference>
<name>A0A8J6P826_9BACT</name>
<dbReference type="AlphaFoldDB" id="A0A8J6P826"/>
<feature type="domain" description="Flagellar Assembly Protein A N-terminal region" evidence="1">
    <location>
        <begin position="53"/>
        <end position="211"/>
    </location>
</feature>
<proteinExistence type="predicted"/>
<feature type="domain" description="Flagellar Assembly Protein A N-terminal region" evidence="1">
    <location>
        <begin position="408"/>
        <end position="579"/>
    </location>
</feature>
<evidence type="ECO:0000259" key="1">
    <source>
        <dbReference type="Pfam" id="PF20250"/>
    </source>
</evidence>